<evidence type="ECO:0000313" key="2">
    <source>
        <dbReference type="Proteomes" id="UP000593915"/>
    </source>
</evidence>
<accession>A0A7S7AWP2</accession>
<organism evidence="1 2">
    <name type="scientific">Treponema pedis</name>
    <dbReference type="NCBI Taxonomy" id="409322"/>
    <lineage>
        <taxon>Bacteria</taxon>
        <taxon>Pseudomonadati</taxon>
        <taxon>Spirochaetota</taxon>
        <taxon>Spirochaetia</taxon>
        <taxon>Spirochaetales</taxon>
        <taxon>Treponemataceae</taxon>
        <taxon>Treponema</taxon>
    </lineage>
</organism>
<protein>
    <recommendedName>
        <fullName evidence="3">Polymerase nucleotidyl transferase domain-containing protein</fullName>
    </recommendedName>
</protein>
<dbReference type="RefSeq" id="WP_194076373.1">
    <property type="nucleotide sequence ID" value="NZ_CP061839.1"/>
</dbReference>
<evidence type="ECO:0008006" key="3">
    <source>
        <dbReference type="Google" id="ProtNLM"/>
    </source>
</evidence>
<reference evidence="1 2" key="1">
    <citation type="submission" date="2020-09" db="EMBL/GenBank/DDBJ databases">
        <title>Characterization of Treponema spp. from bovine digital dermatitis in Korea.</title>
        <authorList>
            <person name="Espiritu H.M."/>
            <person name="Cho Y.I."/>
            <person name="Mamuad L."/>
        </authorList>
    </citation>
    <scope>NUCLEOTIDE SEQUENCE [LARGE SCALE GENOMIC DNA]</scope>
    <source>
        <strain evidence="1 2">KS1</strain>
    </source>
</reference>
<proteinExistence type="predicted"/>
<dbReference type="Proteomes" id="UP000593915">
    <property type="component" value="Chromosome"/>
</dbReference>
<gene>
    <name evidence="1" type="ORF">IFE08_00455</name>
</gene>
<sequence>MEEYILFPKLNKKIDYNSLVENLHPLENDMIFIAGSLVEEKVNINSKGMGNIFSDIDIFILRNTDKDREFDISIEGYDYKSVKIDFKRINDINIDIEYYRQEDIYNLIQQLNKVDFLNCNRSRRLKTWIKLPNGIILDRFLSFLHRLYYSISIYNIYDLEILKKSINYKNYFKFSAQYYIQMMDMRYDDVLGNIKYGDQYVAVQEAREMLTYCMAAYIFSYEESIDRLKWVPLRLKNIAELDTTVYKIYLHYEKLLFNTILTNEQEIENYVEEVFNLLEYVVGIIRKKFSF</sequence>
<name>A0A7S7AWP2_9SPIR</name>
<evidence type="ECO:0000313" key="1">
    <source>
        <dbReference type="EMBL" id="QOW60934.1"/>
    </source>
</evidence>
<dbReference type="EMBL" id="CP061839">
    <property type="protein sequence ID" value="QOW60934.1"/>
    <property type="molecule type" value="Genomic_DNA"/>
</dbReference>
<dbReference type="AlphaFoldDB" id="A0A7S7AWP2"/>